<dbReference type="AlphaFoldDB" id="A0AAE3A9Q8"/>
<dbReference type="SUPFAM" id="SSF56784">
    <property type="entry name" value="HAD-like"/>
    <property type="match status" value="1"/>
</dbReference>
<dbReference type="GO" id="GO:0016791">
    <property type="term" value="F:phosphatase activity"/>
    <property type="evidence" value="ECO:0007669"/>
    <property type="project" value="TreeGrafter"/>
</dbReference>
<comment type="caution">
    <text evidence="1">The sequence shown here is derived from an EMBL/GenBank/DDBJ whole genome shotgun (WGS) entry which is preliminary data.</text>
</comment>
<gene>
    <name evidence="1" type="ORF">LKD36_12735</name>
</gene>
<dbReference type="NCBIfam" id="TIGR01484">
    <property type="entry name" value="HAD-SF-IIB"/>
    <property type="match status" value="1"/>
</dbReference>
<proteinExistence type="predicted"/>
<dbReference type="Gene3D" id="3.30.1240.10">
    <property type="match status" value="1"/>
</dbReference>
<dbReference type="PANTHER" id="PTHR10000:SF53">
    <property type="entry name" value="5-AMINO-6-(5-PHOSPHO-D-RIBITYLAMINO)URACIL PHOSPHATASE YBJI-RELATED"/>
    <property type="match status" value="1"/>
</dbReference>
<evidence type="ECO:0000313" key="2">
    <source>
        <dbReference type="Proteomes" id="UP001198220"/>
    </source>
</evidence>
<dbReference type="EMBL" id="JAJEPS010000014">
    <property type="protein sequence ID" value="MCC2127033.1"/>
    <property type="molecule type" value="Genomic_DNA"/>
</dbReference>
<protein>
    <submittedName>
        <fullName evidence="1">Cof-type HAD-IIB family hydrolase</fullName>
    </submittedName>
</protein>
<organism evidence="1 2">
    <name type="scientific">Hominiventricola filiformis</name>
    <dbReference type="NCBI Taxonomy" id="2885352"/>
    <lineage>
        <taxon>Bacteria</taxon>
        <taxon>Bacillati</taxon>
        <taxon>Bacillota</taxon>
        <taxon>Clostridia</taxon>
        <taxon>Lachnospirales</taxon>
        <taxon>Lachnospiraceae</taxon>
        <taxon>Hominiventricola</taxon>
    </lineage>
</organism>
<accession>A0AAE3A9Q8</accession>
<dbReference type="PANTHER" id="PTHR10000">
    <property type="entry name" value="PHOSPHOSERINE PHOSPHATASE"/>
    <property type="match status" value="1"/>
</dbReference>
<dbReference type="RefSeq" id="WP_308459810.1">
    <property type="nucleotide sequence ID" value="NZ_JAJEPS010000014.1"/>
</dbReference>
<name>A0AAE3A9Q8_9FIRM</name>
<dbReference type="Gene3D" id="3.40.50.1000">
    <property type="entry name" value="HAD superfamily/HAD-like"/>
    <property type="match status" value="1"/>
</dbReference>
<dbReference type="GO" id="GO:0000287">
    <property type="term" value="F:magnesium ion binding"/>
    <property type="evidence" value="ECO:0007669"/>
    <property type="project" value="TreeGrafter"/>
</dbReference>
<keyword evidence="2" id="KW-1185">Reference proteome</keyword>
<evidence type="ECO:0000313" key="1">
    <source>
        <dbReference type="EMBL" id="MCC2127033.1"/>
    </source>
</evidence>
<dbReference type="GO" id="GO:0005829">
    <property type="term" value="C:cytosol"/>
    <property type="evidence" value="ECO:0007669"/>
    <property type="project" value="TreeGrafter"/>
</dbReference>
<dbReference type="InterPro" id="IPR023214">
    <property type="entry name" value="HAD_sf"/>
</dbReference>
<dbReference type="Proteomes" id="UP001198220">
    <property type="component" value="Unassembled WGS sequence"/>
</dbReference>
<keyword evidence="1" id="KW-0378">Hydrolase</keyword>
<dbReference type="InterPro" id="IPR036412">
    <property type="entry name" value="HAD-like_sf"/>
</dbReference>
<dbReference type="Pfam" id="PF08282">
    <property type="entry name" value="Hydrolase_3"/>
    <property type="match status" value="1"/>
</dbReference>
<dbReference type="SFLD" id="SFLDG01140">
    <property type="entry name" value="C2.B:_Phosphomannomutase_and_P"/>
    <property type="match status" value="1"/>
</dbReference>
<sequence>MIKLIASDLDGTLIPEGTQEIEPGFFEVLSELLDQGYQFYVATGRQYANVRRLFSDYADRIGFVCENGALAMERERQQYILEVPREKAIAIAEDIMSFPETDICLSGAKACYIQPRTEWYENQLVRVLKNKTEMFQNLSEIDDQIVKIAMYIYDFPKHADRIRSFFDEKYGDFADFVWGGNDWLDMIQKNSGKGLALSAVLKEKGLKPEELMVFGDNQNDISMLELTPNSYAVDHAKPDVKVHAARTCKSVTETLRQFITSQQTDN</sequence>
<reference evidence="1 2" key="1">
    <citation type="submission" date="2021-10" db="EMBL/GenBank/DDBJ databases">
        <title>Anaerobic single-cell dispensing facilitates the cultivation of human gut bacteria.</title>
        <authorList>
            <person name="Afrizal A."/>
        </authorList>
    </citation>
    <scope>NUCLEOTIDE SEQUENCE [LARGE SCALE GENOMIC DNA]</scope>
    <source>
        <strain evidence="1 2">CLA-AA-H276</strain>
    </source>
</reference>
<dbReference type="SFLD" id="SFLDS00003">
    <property type="entry name" value="Haloacid_Dehalogenase"/>
    <property type="match status" value="1"/>
</dbReference>
<dbReference type="InterPro" id="IPR006379">
    <property type="entry name" value="HAD-SF_hydro_IIB"/>
</dbReference>